<evidence type="ECO:0000256" key="3">
    <source>
        <dbReference type="ARBA" id="ARBA00023274"/>
    </source>
</evidence>
<dbReference type="InterPro" id="IPR012678">
    <property type="entry name" value="Ribosomal_uL23/eL15/eS24_sf"/>
</dbReference>
<dbReference type="GO" id="GO:1990904">
    <property type="term" value="C:ribonucleoprotein complex"/>
    <property type="evidence" value="ECO:0007669"/>
    <property type="project" value="UniProtKB-KW"/>
</dbReference>
<dbReference type="GO" id="GO:0019843">
    <property type="term" value="F:rRNA binding"/>
    <property type="evidence" value="ECO:0007669"/>
    <property type="project" value="UniProtKB-UniRule"/>
</dbReference>
<dbReference type="GO" id="GO:0005840">
    <property type="term" value="C:ribosome"/>
    <property type="evidence" value="ECO:0007669"/>
    <property type="project" value="UniProtKB-KW"/>
</dbReference>
<dbReference type="GO" id="GO:0003735">
    <property type="term" value="F:structural constituent of ribosome"/>
    <property type="evidence" value="ECO:0007669"/>
    <property type="project" value="InterPro"/>
</dbReference>
<comment type="caution">
    <text evidence="5">The sequence shown here is derived from an EMBL/GenBank/DDBJ whole genome shotgun (WGS) entry which is preliminary data.</text>
</comment>
<keyword evidence="4" id="KW-0694">RNA-binding</keyword>
<name>A0A1F5YTF8_9BACT</name>
<comment type="similarity">
    <text evidence="1 4">Belongs to the universal ribosomal protein uL23 family.</text>
</comment>
<dbReference type="Pfam" id="PF00276">
    <property type="entry name" value="Ribosomal_L23"/>
    <property type="match status" value="1"/>
</dbReference>
<evidence type="ECO:0000256" key="1">
    <source>
        <dbReference type="ARBA" id="ARBA00006700"/>
    </source>
</evidence>
<dbReference type="EMBL" id="MFJA01000023">
    <property type="protein sequence ID" value="OGG03459.1"/>
    <property type="molecule type" value="Genomic_DNA"/>
</dbReference>
<dbReference type="InterPro" id="IPR013025">
    <property type="entry name" value="Ribosomal_uL23-like"/>
</dbReference>
<comment type="subunit">
    <text evidence="4">Part of the 50S ribosomal subunit. Contacts protein L29, and trigger factor when it is bound to the ribosome.</text>
</comment>
<dbReference type="AlphaFoldDB" id="A0A1F5YTF8"/>
<protein>
    <recommendedName>
        <fullName evidence="4">Large ribosomal subunit protein uL23</fullName>
    </recommendedName>
</protein>
<keyword evidence="2 4" id="KW-0689">Ribosomal protein</keyword>
<gene>
    <name evidence="4" type="primary">rplW</name>
    <name evidence="5" type="ORF">A2W14_05390</name>
</gene>
<proteinExistence type="inferred from homology"/>
<keyword evidence="3 4" id="KW-0687">Ribonucleoprotein</keyword>
<evidence type="ECO:0000313" key="5">
    <source>
        <dbReference type="EMBL" id="OGG03459.1"/>
    </source>
</evidence>
<dbReference type="InterPro" id="IPR012677">
    <property type="entry name" value="Nucleotide-bd_a/b_plait_sf"/>
</dbReference>
<sequence>MLISPIVKKPLISEKSLLDAKLGIYTFIVDKRANKIEIAREIESLFKVNVTSIKTEIVKGKEKSVGKKRIKTRLADRKKARVRLKTGQSIELFEVGGK</sequence>
<dbReference type="NCBIfam" id="NF004363">
    <property type="entry name" value="PRK05738.2-4"/>
    <property type="match status" value="1"/>
</dbReference>
<dbReference type="Proteomes" id="UP000176665">
    <property type="component" value="Unassembled WGS sequence"/>
</dbReference>
<evidence type="ECO:0000256" key="4">
    <source>
        <dbReference type="HAMAP-Rule" id="MF_01369"/>
    </source>
</evidence>
<dbReference type="Gene3D" id="3.30.70.330">
    <property type="match status" value="1"/>
</dbReference>
<organism evidence="5 6">
    <name type="scientific">Candidatus Gottesmanbacteria bacterium RBG_16_37_8</name>
    <dbReference type="NCBI Taxonomy" id="1798371"/>
    <lineage>
        <taxon>Bacteria</taxon>
        <taxon>Candidatus Gottesmaniibacteriota</taxon>
    </lineage>
</organism>
<dbReference type="HAMAP" id="MF_01369_B">
    <property type="entry name" value="Ribosomal_uL23_B"/>
    <property type="match status" value="1"/>
</dbReference>
<keyword evidence="4" id="KW-0699">rRNA-binding</keyword>
<evidence type="ECO:0000313" key="6">
    <source>
        <dbReference type="Proteomes" id="UP000176665"/>
    </source>
</evidence>
<dbReference type="STRING" id="1798371.A2W14_05390"/>
<comment type="function">
    <text evidence="4">One of the early assembly proteins it binds 23S rRNA. One of the proteins that surrounds the polypeptide exit tunnel on the outside of the ribosome. Forms the main docking site for trigger factor binding to the ribosome.</text>
</comment>
<dbReference type="GO" id="GO:0006412">
    <property type="term" value="P:translation"/>
    <property type="evidence" value="ECO:0007669"/>
    <property type="project" value="UniProtKB-UniRule"/>
</dbReference>
<evidence type="ECO:0000256" key="2">
    <source>
        <dbReference type="ARBA" id="ARBA00022980"/>
    </source>
</evidence>
<reference evidence="5 6" key="1">
    <citation type="journal article" date="2016" name="Nat. Commun.">
        <title>Thousands of microbial genomes shed light on interconnected biogeochemical processes in an aquifer system.</title>
        <authorList>
            <person name="Anantharaman K."/>
            <person name="Brown C.T."/>
            <person name="Hug L.A."/>
            <person name="Sharon I."/>
            <person name="Castelle C.J."/>
            <person name="Probst A.J."/>
            <person name="Thomas B.C."/>
            <person name="Singh A."/>
            <person name="Wilkins M.J."/>
            <person name="Karaoz U."/>
            <person name="Brodie E.L."/>
            <person name="Williams K.H."/>
            <person name="Hubbard S.S."/>
            <person name="Banfield J.F."/>
        </authorList>
    </citation>
    <scope>NUCLEOTIDE SEQUENCE [LARGE SCALE GENOMIC DNA]</scope>
</reference>
<dbReference type="SUPFAM" id="SSF54189">
    <property type="entry name" value="Ribosomal proteins S24e, L23 and L15e"/>
    <property type="match status" value="1"/>
</dbReference>
<accession>A0A1F5YTF8</accession>